<evidence type="ECO:0000256" key="4">
    <source>
        <dbReference type="ARBA" id="ARBA00039854"/>
    </source>
</evidence>
<evidence type="ECO:0000256" key="3">
    <source>
        <dbReference type="ARBA" id="ARBA00023329"/>
    </source>
</evidence>
<dbReference type="PANTHER" id="PTHR46511:SF1">
    <property type="entry name" value="MORN REPEAT-CONTAINING PROTEIN 3"/>
    <property type="match status" value="1"/>
</dbReference>
<evidence type="ECO:0000313" key="7">
    <source>
        <dbReference type="Proteomes" id="UP000494256"/>
    </source>
</evidence>
<comment type="caution">
    <text evidence="6">The sequence shown here is derived from an EMBL/GenBank/DDBJ whole genome shotgun (WGS) entry which is preliminary data.</text>
</comment>
<comment type="subcellular location">
    <subcellularLocation>
        <location evidence="1">Cytoplasmic vesicle</location>
        <location evidence="1">Secretory vesicle</location>
        <location evidence="1">Acrosome</location>
    </subcellularLocation>
</comment>
<dbReference type="Proteomes" id="UP000494256">
    <property type="component" value="Unassembled WGS sequence"/>
</dbReference>
<evidence type="ECO:0000256" key="2">
    <source>
        <dbReference type="ARBA" id="ARBA00022737"/>
    </source>
</evidence>
<dbReference type="PANTHER" id="PTHR46511">
    <property type="entry name" value="MORN REPEAT-CONTAINING PROTEIN 3"/>
    <property type="match status" value="1"/>
</dbReference>
<dbReference type="AlphaFoldDB" id="A0A8S0ZA96"/>
<accession>A0A8S0ZA96</accession>
<sequence>MPFYRKPREFTPLLIAAEKKAVKNGVHHAIFTSRFDRYVGDWKNDLKEGKGCFLTIGGKLYEGDWYKGFRHGFGTLSNRLPNGTFRLEYVGGWVRGKFEGVGWRYYDNGDVYFGFFKKGHKHGYGKMWYRDGTYYVGYWNESKKEGLGMFVQVDGNRYEGNWAKDVKNGLGRFYHMHTGQLQEGCWKDNICIKSKMTDIIIRQFCDHPTEYPIPPQELKCARRILELSSLWLNQKLGDIDKKLKYCIDQMY</sequence>
<dbReference type="GO" id="GO:0001669">
    <property type="term" value="C:acrosomal vesicle"/>
    <property type="evidence" value="ECO:0007669"/>
    <property type="project" value="UniProtKB-SubCell"/>
</dbReference>
<reference evidence="6 7" key="1">
    <citation type="submission" date="2020-04" db="EMBL/GenBank/DDBJ databases">
        <authorList>
            <person name="Wallbank WR R."/>
            <person name="Pardo Diaz C."/>
            <person name="Kozak K."/>
            <person name="Martin S."/>
            <person name="Jiggins C."/>
            <person name="Moest M."/>
            <person name="Warren A I."/>
            <person name="Byers J.R.P. K."/>
            <person name="Montejo-Kovacevich G."/>
            <person name="Yen C E."/>
        </authorList>
    </citation>
    <scope>NUCLEOTIDE SEQUENCE [LARGE SCALE GENOMIC DNA]</scope>
</reference>
<dbReference type="InterPro" id="IPR003409">
    <property type="entry name" value="MORN"/>
</dbReference>
<evidence type="ECO:0000256" key="5">
    <source>
        <dbReference type="ARBA" id="ARBA00045851"/>
    </source>
</evidence>
<name>A0A8S0ZA96_ARCPL</name>
<organism evidence="6 7">
    <name type="scientific">Arctia plantaginis</name>
    <name type="common">Wood tiger moth</name>
    <name type="synonym">Phalaena plantaginis</name>
    <dbReference type="NCBI Taxonomy" id="874455"/>
    <lineage>
        <taxon>Eukaryota</taxon>
        <taxon>Metazoa</taxon>
        <taxon>Ecdysozoa</taxon>
        <taxon>Arthropoda</taxon>
        <taxon>Hexapoda</taxon>
        <taxon>Insecta</taxon>
        <taxon>Pterygota</taxon>
        <taxon>Neoptera</taxon>
        <taxon>Endopterygota</taxon>
        <taxon>Lepidoptera</taxon>
        <taxon>Glossata</taxon>
        <taxon>Ditrysia</taxon>
        <taxon>Noctuoidea</taxon>
        <taxon>Erebidae</taxon>
        <taxon>Arctiinae</taxon>
        <taxon>Arctia</taxon>
    </lineage>
</organism>
<dbReference type="Gene3D" id="2.20.110.10">
    <property type="entry name" value="Histone H3 K4-specific methyltransferase SET7/9 N-terminal domain"/>
    <property type="match status" value="3"/>
</dbReference>
<evidence type="ECO:0000313" key="6">
    <source>
        <dbReference type="EMBL" id="CAB3228700.1"/>
    </source>
</evidence>
<dbReference type="Pfam" id="PF02493">
    <property type="entry name" value="MORN"/>
    <property type="match status" value="6"/>
</dbReference>
<dbReference type="InterPro" id="IPR052472">
    <property type="entry name" value="MORN3"/>
</dbReference>
<protein>
    <recommendedName>
        <fullName evidence="4">MORN repeat-containing protein 3</fullName>
    </recommendedName>
</protein>
<gene>
    <name evidence="6" type="ORF">APLA_LOCUS3630</name>
</gene>
<comment type="function">
    <text evidence="5">Assembles a suppression complex (suppresome) by tethering SIRT1 and MDM2 to regulate composite modifications of p53/TP53. Confers both deacetylation-mediated functional inactivation, by SIRT1, and ubiquitination-dependent degradation, by MDM2, of p53/TP53, promoting a proliferative and cell survival behaviors. May play a role in the regulation of spermatogenesis.</text>
</comment>
<dbReference type="EMBL" id="CADEBD010000283">
    <property type="protein sequence ID" value="CAB3228700.1"/>
    <property type="molecule type" value="Genomic_DNA"/>
</dbReference>
<proteinExistence type="predicted"/>
<dbReference type="OrthoDB" id="297496at2759"/>
<keyword evidence="3" id="KW-0968">Cytoplasmic vesicle</keyword>
<keyword evidence="2" id="KW-0677">Repeat</keyword>
<dbReference type="SUPFAM" id="SSF82185">
    <property type="entry name" value="Histone H3 K4-specific methyltransferase SET7/9 N-terminal domain"/>
    <property type="match status" value="2"/>
</dbReference>
<evidence type="ECO:0000256" key="1">
    <source>
        <dbReference type="ARBA" id="ARBA00004218"/>
    </source>
</evidence>
<dbReference type="SMART" id="SM00698">
    <property type="entry name" value="MORN"/>
    <property type="match status" value="6"/>
</dbReference>